<evidence type="ECO:0000256" key="4">
    <source>
        <dbReference type="ARBA" id="ARBA00022692"/>
    </source>
</evidence>
<feature type="transmembrane region" description="Helical" evidence="7">
    <location>
        <begin position="181"/>
        <end position="203"/>
    </location>
</feature>
<evidence type="ECO:0000313" key="10">
    <source>
        <dbReference type="EMBL" id="CEJ05671.1"/>
    </source>
</evidence>
<dbReference type="GO" id="GO:0055085">
    <property type="term" value="P:transmembrane transport"/>
    <property type="evidence" value="ECO:0007669"/>
    <property type="project" value="InterPro"/>
</dbReference>
<dbReference type="SUPFAM" id="SSF161098">
    <property type="entry name" value="MetI-like"/>
    <property type="match status" value="1"/>
</dbReference>
<dbReference type="Proteomes" id="UP000836597">
    <property type="component" value="Chromosome"/>
</dbReference>
<evidence type="ECO:0000256" key="6">
    <source>
        <dbReference type="ARBA" id="ARBA00023136"/>
    </source>
</evidence>
<dbReference type="CDD" id="cd06261">
    <property type="entry name" value="TM_PBP2"/>
    <property type="match status" value="1"/>
</dbReference>
<feature type="transmembrane region" description="Helical" evidence="7">
    <location>
        <begin position="68"/>
        <end position="92"/>
    </location>
</feature>
<feature type="transmembrane region" description="Helical" evidence="7">
    <location>
        <begin position="137"/>
        <end position="160"/>
    </location>
</feature>
<dbReference type="RefSeq" id="WP_240986356.1">
    <property type="nucleotide sequence ID" value="NZ_CDGJ01000002.1"/>
</dbReference>
<dbReference type="EMBL" id="CDGJ01000002">
    <property type="protein sequence ID" value="CEJ05671.1"/>
    <property type="molecule type" value="Genomic_DNA"/>
</dbReference>
<protein>
    <submittedName>
        <fullName evidence="9">Binding-protein-dependent transport system inner membrane component</fullName>
    </submittedName>
    <submittedName>
        <fullName evidence="10">Inner membrane ABC transporter permease protein YcjP</fullName>
    </submittedName>
</protein>
<dbReference type="PANTHER" id="PTHR43744:SF12">
    <property type="entry name" value="ABC TRANSPORTER PERMEASE PROTEIN MG189-RELATED"/>
    <property type="match status" value="1"/>
</dbReference>
<dbReference type="InterPro" id="IPR035906">
    <property type="entry name" value="MetI-like_sf"/>
</dbReference>
<gene>
    <name evidence="10" type="ORF">DEACI_0045</name>
    <name evidence="9" type="ORF">DEACI_3914</name>
</gene>
<dbReference type="GO" id="GO:0005886">
    <property type="term" value="C:plasma membrane"/>
    <property type="evidence" value="ECO:0007669"/>
    <property type="project" value="UniProtKB-SubCell"/>
</dbReference>
<feature type="domain" description="ABC transmembrane type-1" evidence="8">
    <location>
        <begin position="69"/>
        <end position="260"/>
    </location>
</feature>
<evidence type="ECO:0000256" key="1">
    <source>
        <dbReference type="ARBA" id="ARBA00004651"/>
    </source>
</evidence>
<proteinExistence type="inferred from homology"/>
<evidence type="ECO:0000313" key="9">
    <source>
        <dbReference type="EMBL" id="CAA7603091.1"/>
    </source>
</evidence>
<keyword evidence="6 7" id="KW-0472">Membrane</keyword>
<dbReference type="PROSITE" id="PS50928">
    <property type="entry name" value="ABC_TM1"/>
    <property type="match status" value="1"/>
</dbReference>
<dbReference type="KEGG" id="aacx:DEACI_3914"/>
<dbReference type="Proteomes" id="UP001071230">
    <property type="component" value="Unassembled WGS sequence"/>
</dbReference>
<evidence type="ECO:0000256" key="5">
    <source>
        <dbReference type="ARBA" id="ARBA00022989"/>
    </source>
</evidence>
<dbReference type="PANTHER" id="PTHR43744">
    <property type="entry name" value="ABC TRANSPORTER PERMEASE PROTEIN MG189-RELATED-RELATED"/>
    <property type="match status" value="1"/>
</dbReference>
<evidence type="ECO:0000256" key="7">
    <source>
        <dbReference type="RuleBase" id="RU363032"/>
    </source>
</evidence>
<dbReference type="AlphaFoldDB" id="A0A8S0X1E4"/>
<evidence type="ECO:0000256" key="3">
    <source>
        <dbReference type="ARBA" id="ARBA00022475"/>
    </source>
</evidence>
<name>A0A8S0X1E4_9FIRM</name>
<sequence>MFNSKKRKARFLIFGLLALVMVFPFYYMLVLSFTPNESALKYPPQLWPFHPTLSNYVQAWQSNNFQLYFLHSLWVSVISTLLGTIIACAAAFVISRFRFFGRKLIYMIFLGSMMVPSMTFILPQFKEMEHLHLLNSLNGLLLVYTAGMIPFTTFLMKGFFDEVPKEIEDAVVMDGGGKWTLFWRIMMPMALPSLVTAVLFNFMGGWDDYTLALTFINDPHKWTLPIALQLFQGQHTSAWGMIFAASVIQVLPIIAIFIAFQRHIIRGLMAGAVKG</sequence>
<dbReference type="InterPro" id="IPR000515">
    <property type="entry name" value="MetI-like"/>
</dbReference>
<keyword evidence="2 7" id="KW-0813">Transport</keyword>
<comment type="subcellular location">
    <subcellularLocation>
        <location evidence="1 7">Cell membrane</location>
        <topology evidence="1 7">Multi-pass membrane protein</topology>
    </subcellularLocation>
</comment>
<evidence type="ECO:0000259" key="8">
    <source>
        <dbReference type="PROSITE" id="PS50928"/>
    </source>
</evidence>
<keyword evidence="4 7" id="KW-0812">Transmembrane</keyword>
<keyword evidence="5 7" id="KW-1133">Transmembrane helix</keyword>
<dbReference type="Pfam" id="PF00528">
    <property type="entry name" value="BPD_transp_1"/>
    <property type="match status" value="1"/>
</dbReference>
<feature type="transmembrane region" description="Helical" evidence="7">
    <location>
        <begin position="104"/>
        <end position="125"/>
    </location>
</feature>
<feature type="transmembrane region" description="Helical" evidence="7">
    <location>
        <begin position="238"/>
        <end position="260"/>
    </location>
</feature>
<evidence type="ECO:0000256" key="2">
    <source>
        <dbReference type="ARBA" id="ARBA00022448"/>
    </source>
</evidence>
<evidence type="ECO:0000313" key="11">
    <source>
        <dbReference type="Proteomes" id="UP001071230"/>
    </source>
</evidence>
<reference evidence="9" key="2">
    <citation type="submission" date="2020-01" db="EMBL/GenBank/DDBJ databases">
        <authorList>
            <person name="Hornung B."/>
        </authorList>
    </citation>
    <scope>NUCLEOTIDE SEQUENCE</scope>
    <source>
        <strain evidence="9">PacBioINE</strain>
    </source>
</reference>
<comment type="similarity">
    <text evidence="7">Belongs to the binding-protein-dependent transport system permease family.</text>
</comment>
<accession>A0A8S0X1E4</accession>
<dbReference type="EMBL" id="LR746496">
    <property type="protein sequence ID" value="CAA7603091.1"/>
    <property type="molecule type" value="Genomic_DNA"/>
</dbReference>
<keyword evidence="11" id="KW-1185">Reference proteome</keyword>
<dbReference type="Gene3D" id="1.10.3720.10">
    <property type="entry name" value="MetI-like"/>
    <property type="match status" value="1"/>
</dbReference>
<organism evidence="9">
    <name type="scientific">Acididesulfobacillus acetoxydans</name>
    <dbReference type="NCBI Taxonomy" id="1561005"/>
    <lineage>
        <taxon>Bacteria</taxon>
        <taxon>Bacillati</taxon>
        <taxon>Bacillota</taxon>
        <taxon>Clostridia</taxon>
        <taxon>Eubacteriales</taxon>
        <taxon>Peptococcaceae</taxon>
        <taxon>Acididesulfobacillus</taxon>
    </lineage>
</organism>
<feature type="transmembrane region" description="Helical" evidence="7">
    <location>
        <begin position="12"/>
        <end position="33"/>
    </location>
</feature>
<reference evidence="10" key="1">
    <citation type="submission" date="2014-11" db="EMBL/GenBank/DDBJ databases">
        <authorList>
            <person name="Hornung B.V."/>
        </authorList>
    </citation>
    <scope>NUCLEOTIDE SEQUENCE</scope>
    <source>
        <strain evidence="10">INE</strain>
    </source>
</reference>
<keyword evidence="3" id="KW-1003">Cell membrane</keyword>